<dbReference type="InterPro" id="IPR050625">
    <property type="entry name" value="ParA/MinD_ATPase"/>
</dbReference>
<dbReference type="SUPFAM" id="SSF52540">
    <property type="entry name" value="P-loop containing nucleoside triphosphate hydrolases"/>
    <property type="match status" value="1"/>
</dbReference>
<dbReference type="EMBL" id="QZEZ01000001">
    <property type="protein sequence ID" value="RJK97681.1"/>
    <property type="molecule type" value="Genomic_DNA"/>
</dbReference>
<dbReference type="PANTHER" id="PTHR43384">
    <property type="entry name" value="SEPTUM SITE-DETERMINING PROTEIN MIND HOMOLOG, CHLOROPLASTIC-RELATED"/>
    <property type="match status" value="1"/>
</dbReference>
<dbReference type="InterPro" id="IPR027417">
    <property type="entry name" value="P-loop_NTPase"/>
</dbReference>
<gene>
    <name evidence="3" type="ORF">D5H78_01300</name>
</gene>
<dbReference type="Proteomes" id="UP000265614">
    <property type="component" value="Unassembled WGS sequence"/>
</dbReference>
<feature type="region of interest" description="Disordered" evidence="1">
    <location>
        <begin position="1"/>
        <end position="79"/>
    </location>
</feature>
<protein>
    <recommendedName>
        <fullName evidence="2">Rv3660c-like CheY-like N-terminal domain-containing protein</fullName>
    </recommendedName>
</protein>
<dbReference type="InterPro" id="IPR022521">
    <property type="entry name" value="Rv3660c"/>
</dbReference>
<dbReference type="GO" id="GO:0005829">
    <property type="term" value="C:cytosol"/>
    <property type="evidence" value="ECO:0007669"/>
    <property type="project" value="TreeGrafter"/>
</dbReference>
<dbReference type="PANTHER" id="PTHR43384:SF11">
    <property type="entry name" value="SEPTUM SITE DETERMINING PROTEIN"/>
    <property type="match status" value="1"/>
</dbReference>
<evidence type="ECO:0000259" key="2">
    <source>
        <dbReference type="Pfam" id="PF26563"/>
    </source>
</evidence>
<feature type="compositionally biased region" description="Low complexity" evidence="1">
    <location>
        <begin position="1"/>
        <end position="10"/>
    </location>
</feature>
<sequence>MDPARSLPPGSDRRRPPPSPLAGAVARPRPARPSSTGADAPARPQPSAPGGAAAAGTAAPSHLRPDPEVPVPSPPVPRPLLATADPDVLDAALRVCAAVGVEPLVAHDPAAARRAWSGALLVLVGADLAPALVDPPPRRRPDVALVATDLDDARVWALGVALGAERVVLPGDADAEAWLVEHLSRGLADAALGSRPPAPVVGVVAGCGGAGASTLAVALAVTAARQGGAPFLLDADPWGCGLDLLVGADLCPGPRWPDLAHARGRLDPAALQGALPGAGGVSVLACRDAGDVPPEALASVVDAARLSSDLVVVDVARRPGALAEVLLPRCDAALLVVPSDLRRVGAAERVLGAVGALPPWTGAVVRRTAQSDLRAEEVATWLGLPLAGAMDEDAELAPALRTGRAPGSWDRGPLPAFCRGFLGDWARRAAG</sequence>
<accession>A0A3A3ZM90</accession>
<dbReference type="InterPro" id="IPR059050">
    <property type="entry name" value="Rv3660c_N"/>
</dbReference>
<dbReference type="Pfam" id="PF26563">
    <property type="entry name" value="Rv3660c_N"/>
    <property type="match status" value="1"/>
</dbReference>
<proteinExistence type="predicted"/>
<dbReference type="GO" id="GO:0005524">
    <property type="term" value="F:ATP binding"/>
    <property type="evidence" value="ECO:0007669"/>
    <property type="project" value="TreeGrafter"/>
</dbReference>
<organism evidence="3 4">
    <name type="scientific">Vallicoccus soli</name>
    <dbReference type="NCBI Taxonomy" id="2339232"/>
    <lineage>
        <taxon>Bacteria</taxon>
        <taxon>Bacillati</taxon>
        <taxon>Actinomycetota</taxon>
        <taxon>Actinomycetes</taxon>
        <taxon>Motilibacterales</taxon>
        <taxon>Vallicoccaceae</taxon>
        <taxon>Vallicoccus</taxon>
    </lineage>
</organism>
<dbReference type="GO" id="GO:0009898">
    <property type="term" value="C:cytoplasmic side of plasma membrane"/>
    <property type="evidence" value="ECO:0007669"/>
    <property type="project" value="TreeGrafter"/>
</dbReference>
<evidence type="ECO:0000313" key="3">
    <source>
        <dbReference type="EMBL" id="RJK97681.1"/>
    </source>
</evidence>
<name>A0A3A3ZM90_9ACTN</name>
<dbReference type="GO" id="GO:0051782">
    <property type="term" value="P:negative regulation of cell division"/>
    <property type="evidence" value="ECO:0007669"/>
    <property type="project" value="TreeGrafter"/>
</dbReference>
<feature type="compositionally biased region" description="Low complexity" evidence="1">
    <location>
        <begin position="48"/>
        <end position="60"/>
    </location>
</feature>
<dbReference type="NCBIfam" id="TIGR03815">
    <property type="entry name" value="CpaE_hom_Actino"/>
    <property type="match status" value="1"/>
</dbReference>
<evidence type="ECO:0000256" key="1">
    <source>
        <dbReference type="SAM" id="MobiDB-lite"/>
    </source>
</evidence>
<dbReference type="AlphaFoldDB" id="A0A3A3ZM90"/>
<reference evidence="3 4" key="1">
    <citation type="submission" date="2018-09" db="EMBL/GenBank/DDBJ databases">
        <title>YIM 75000 draft genome.</title>
        <authorList>
            <person name="Tang S."/>
            <person name="Feng Y."/>
        </authorList>
    </citation>
    <scope>NUCLEOTIDE SEQUENCE [LARGE SCALE GENOMIC DNA]</scope>
    <source>
        <strain evidence="3 4">YIM 75000</strain>
    </source>
</reference>
<evidence type="ECO:0000313" key="4">
    <source>
        <dbReference type="Proteomes" id="UP000265614"/>
    </source>
</evidence>
<feature type="domain" description="Rv3660c-like CheY-like N-terminal" evidence="2">
    <location>
        <begin position="83"/>
        <end position="185"/>
    </location>
</feature>
<dbReference type="GO" id="GO:0016887">
    <property type="term" value="F:ATP hydrolysis activity"/>
    <property type="evidence" value="ECO:0007669"/>
    <property type="project" value="TreeGrafter"/>
</dbReference>
<dbReference type="Gene3D" id="3.40.50.300">
    <property type="entry name" value="P-loop containing nucleotide triphosphate hydrolases"/>
    <property type="match status" value="1"/>
</dbReference>
<keyword evidence="4" id="KW-1185">Reference proteome</keyword>
<comment type="caution">
    <text evidence="3">The sequence shown here is derived from an EMBL/GenBank/DDBJ whole genome shotgun (WGS) entry which is preliminary data.</text>
</comment>
<feature type="compositionally biased region" description="Pro residues" evidence="1">
    <location>
        <begin position="68"/>
        <end position="78"/>
    </location>
</feature>
<dbReference type="OrthoDB" id="3252838at2"/>